<dbReference type="Gene3D" id="2.120.10.10">
    <property type="match status" value="1"/>
</dbReference>
<gene>
    <name evidence="8" type="ORF">AS189_03795</name>
</gene>
<feature type="domain" description="F5/8 type C" evidence="7">
    <location>
        <begin position="792"/>
        <end position="954"/>
    </location>
</feature>
<dbReference type="InterPro" id="IPR011040">
    <property type="entry name" value="Sialidase"/>
</dbReference>
<evidence type="ECO:0000313" key="8">
    <source>
        <dbReference type="EMBL" id="ALO65774.1"/>
    </source>
</evidence>
<reference evidence="9" key="1">
    <citation type="submission" date="2015-11" db="EMBL/GenBank/DDBJ databases">
        <authorList>
            <person name="Kumar R."/>
            <person name="Singh D."/>
            <person name="Swarnkar M.K."/>
            <person name="Singh A.K."/>
            <person name="Kumar S."/>
        </authorList>
    </citation>
    <scope>NUCLEOTIDE SEQUENCE [LARGE SCALE GENOMIC DNA]</scope>
    <source>
        <strain evidence="9">ERGS4:06</strain>
    </source>
</reference>
<dbReference type="GO" id="GO:0016020">
    <property type="term" value="C:membrane"/>
    <property type="evidence" value="ECO:0007669"/>
    <property type="project" value="TreeGrafter"/>
</dbReference>
<keyword evidence="5" id="KW-0472">Membrane</keyword>
<keyword evidence="6" id="KW-0732">Signal</keyword>
<evidence type="ECO:0000259" key="7">
    <source>
        <dbReference type="PROSITE" id="PS50022"/>
    </source>
</evidence>
<comment type="catalytic activity">
    <reaction evidence="1">
        <text>Hydrolysis of alpha-(2-&gt;3)-, alpha-(2-&gt;6)-, alpha-(2-&gt;8)- glycosidic linkages of terminal sialic acid residues in oligosaccharides, glycoproteins, glycolipids, colominic acid and synthetic substrates.</text>
        <dbReference type="EC" id="3.2.1.18"/>
    </reaction>
</comment>
<organism evidence="8 9">
    <name type="scientific">Arthrobacter alpinus</name>
    <dbReference type="NCBI Taxonomy" id="656366"/>
    <lineage>
        <taxon>Bacteria</taxon>
        <taxon>Bacillati</taxon>
        <taxon>Actinomycetota</taxon>
        <taxon>Actinomycetes</taxon>
        <taxon>Micrococcales</taxon>
        <taxon>Micrococcaceae</taxon>
        <taxon>Arthrobacter</taxon>
    </lineage>
</organism>
<evidence type="ECO:0000313" key="9">
    <source>
        <dbReference type="Proteomes" id="UP000059574"/>
    </source>
</evidence>
<dbReference type="GO" id="GO:0006689">
    <property type="term" value="P:ganglioside catabolic process"/>
    <property type="evidence" value="ECO:0007669"/>
    <property type="project" value="TreeGrafter"/>
</dbReference>
<feature type="signal peptide" evidence="6">
    <location>
        <begin position="1"/>
        <end position="36"/>
    </location>
</feature>
<dbReference type="Pfam" id="PF24346">
    <property type="entry name" value="DUF7507"/>
    <property type="match status" value="2"/>
</dbReference>
<feature type="region of interest" description="Disordered" evidence="4">
    <location>
        <begin position="1282"/>
        <end position="1352"/>
    </location>
</feature>
<feature type="transmembrane region" description="Helical" evidence="5">
    <location>
        <begin position="1482"/>
        <end position="1503"/>
    </location>
</feature>
<feature type="region of interest" description="Disordered" evidence="4">
    <location>
        <begin position="88"/>
        <end position="107"/>
    </location>
</feature>
<evidence type="ECO:0000256" key="6">
    <source>
        <dbReference type="SAM" id="SignalP"/>
    </source>
</evidence>
<dbReference type="NCBIfam" id="TIGR01451">
    <property type="entry name" value="B_ant_repeat"/>
    <property type="match status" value="1"/>
</dbReference>
<evidence type="ECO:0000256" key="3">
    <source>
        <dbReference type="ARBA" id="ARBA00012733"/>
    </source>
</evidence>
<name>A0A0S2LWJ3_9MICC</name>
<evidence type="ECO:0000256" key="1">
    <source>
        <dbReference type="ARBA" id="ARBA00000427"/>
    </source>
</evidence>
<reference evidence="8 9" key="2">
    <citation type="journal article" date="2016" name="J. Biotechnol.">
        <title>Complete genome sequence of Arthrobacter alpinus ERGS4:06, a yellow pigmented bacterium tolerant to cold and radiations isolated from Sikkim Himalaya.</title>
        <authorList>
            <person name="Kumar R."/>
            <person name="Singh D."/>
            <person name="Swarnkar M.K."/>
            <person name="Singh A.K."/>
            <person name="Kumar S."/>
        </authorList>
    </citation>
    <scope>NUCLEOTIDE SEQUENCE [LARGE SCALE GENOMIC DNA]</scope>
    <source>
        <strain evidence="8 9">ERGS4:06</strain>
    </source>
</reference>
<dbReference type="Pfam" id="PF00754">
    <property type="entry name" value="F5_F8_type_C"/>
    <property type="match status" value="1"/>
</dbReference>
<dbReference type="InterPro" id="IPR036278">
    <property type="entry name" value="Sialidase_sf"/>
</dbReference>
<dbReference type="Gene3D" id="2.60.40.10">
    <property type="entry name" value="Immunoglobulins"/>
    <property type="match status" value="2"/>
</dbReference>
<evidence type="ECO:0000256" key="4">
    <source>
        <dbReference type="SAM" id="MobiDB-lite"/>
    </source>
</evidence>
<dbReference type="Pfam" id="PF13088">
    <property type="entry name" value="BNR_2"/>
    <property type="match status" value="1"/>
</dbReference>
<proteinExistence type="inferred from homology"/>
<dbReference type="InterPro" id="IPR000421">
    <property type="entry name" value="FA58C"/>
</dbReference>
<dbReference type="PANTHER" id="PTHR10628">
    <property type="entry name" value="SIALIDASE"/>
    <property type="match status" value="1"/>
</dbReference>
<dbReference type="EC" id="3.2.1.18" evidence="3"/>
<dbReference type="SUPFAM" id="SSF50939">
    <property type="entry name" value="Sialidases"/>
    <property type="match status" value="1"/>
</dbReference>
<accession>A0A0S2LWJ3</accession>
<dbReference type="OrthoDB" id="7294637at2"/>
<dbReference type="EMBL" id="CP013200">
    <property type="protein sequence ID" value="ALO65774.1"/>
    <property type="molecule type" value="Genomic_DNA"/>
</dbReference>
<dbReference type="InterPro" id="IPR018905">
    <property type="entry name" value="A-galactase_NEW3"/>
</dbReference>
<evidence type="ECO:0000256" key="2">
    <source>
        <dbReference type="ARBA" id="ARBA00009348"/>
    </source>
</evidence>
<dbReference type="InterPro" id="IPR055354">
    <property type="entry name" value="DUF7507"/>
</dbReference>
<dbReference type="InterPro" id="IPR008979">
    <property type="entry name" value="Galactose-bd-like_sf"/>
</dbReference>
<protein>
    <recommendedName>
        <fullName evidence="3">exo-alpha-sialidase</fullName>
        <ecNumber evidence="3">3.2.1.18</ecNumber>
    </recommendedName>
</protein>
<dbReference type="InterPro" id="IPR026856">
    <property type="entry name" value="Sialidase_fam"/>
</dbReference>
<dbReference type="RefSeq" id="WP_062286402.1">
    <property type="nucleotide sequence ID" value="NZ_CP013200.1"/>
</dbReference>
<dbReference type="Pfam" id="PF10633">
    <property type="entry name" value="NPCBM_assoc"/>
    <property type="match status" value="1"/>
</dbReference>
<dbReference type="SUPFAM" id="SSF49785">
    <property type="entry name" value="Galactose-binding domain-like"/>
    <property type="match status" value="1"/>
</dbReference>
<feature type="chain" id="PRO_5006602196" description="exo-alpha-sialidase" evidence="6">
    <location>
        <begin position="37"/>
        <end position="1513"/>
    </location>
</feature>
<dbReference type="GO" id="GO:0005737">
    <property type="term" value="C:cytoplasm"/>
    <property type="evidence" value="ECO:0007669"/>
    <property type="project" value="TreeGrafter"/>
</dbReference>
<dbReference type="GO" id="GO:0004308">
    <property type="term" value="F:exo-alpha-sialidase activity"/>
    <property type="evidence" value="ECO:0007669"/>
    <property type="project" value="UniProtKB-EC"/>
</dbReference>
<dbReference type="PANTHER" id="PTHR10628:SF30">
    <property type="entry name" value="EXO-ALPHA-SIALIDASE"/>
    <property type="match status" value="1"/>
</dbReference>
<dbReference type="Proteomes" id="UP000059574">
    <property type="component" value="Chromosome"/>
</dbReference>
<keyword evidence="5" id="KW-0812">Transmembrane</keyword>
<dbReference type="InterPro" id="IPR047589">
    <property type="entry name" value="DUF11_rpt"/>
</dbReference>
<keyword evidence="5" id="KW-1133">Transmembrane helix</keyword>
<dbReference type="Gene3D" id="2.60.120.260">
    <property type="entry name" value="Galactose-binding domain-like"/>
    <property type="match status" value="1"/>
</dbReference>
<evidence type="ECO:0000256" key="5">
    <source>
        <dbReference type="SAM" id="Phobius"/>
    </source>
</evidence>
<dbReference type="GO" id="GO:0009313">
    <property type="term" value="P:oligosaccharide catabolic process"/>
    <property type="evidence" value="ECO:0007669"/>
    <property type="project" value="TreeGrafter"/>
</dbReference>
<sequence>MKSTDRAHRLRRRYATVTAGVLTAGLLTSMMSPAFAEDPVSPAAAGSYAEQVLAKSGDKAIVPNQAFYRIPALADLGGGVILAAYDGRPDGGDSPSPNSIVQRRSVDGGKTWSTPTFVARGQVASKTGLQYGFSDPSYVVDKVTGNVFAFFVYSKDQGFHGSTFSSDDADRQMVSSAVAVSTDKGLTWSMDPGNMPTLPALVDYPADSKYAEFAGPLISNVVKPAGGTVGSVNNVGGVAGLFAASGEGIQLQYGPNKGRLIQQFTGKVKNASGGTPFQSYSVYSDDHGKTWERGAFTGDGMDENKSVELSNGDVMMNSRASSGGQGGRKVAISKDGGESYGAVTIDATLRDPVNNASIARVYPNAPQGSAEAKVLMFSNANSNTGRNNGTIRYSCDDGSTWSAGKQFKSGYMSYSTVTALSDGNFGLLYEADGNAITFGKFDAAWLGVDCLGTMNAALTATNVSGTNGTTVDAALTVTNNGDKVLSGARISFAAKLGWALGKVVVPDVAPGATATVNVPVAIPASSRAGNVALSARLSLGEQSITANVALTVTGGATANVAKIAVDGFLNAPVRDVTTTPYAVGEQIPYAFKVDNLSNFTVEVRPTAGNFDPLRRTNEGGTSNSGNCGFGTFIVGQSYTCATPLHLVTAAELADGFFVPQTTWRTTGGGLTETLPVTGEEVDLLVRKPSLSATHVGAELVDVDASGYATVGDSISYTSVITNTGNVRLTGVTVAGQGAFELAPAESKTLTSLYTLTAADVAANKVVNGLVVTAKNGALGAASSVSAAPVAACSDELCGAQPPMDNQIPQKQISIESVSSEAATGEPVPNGPVSVLLDGDANTYWHTKWSGTADVFPHSVVFDLGGRYTVTDFEYTQRLGSTAVNGQFKDYEIYVSDSATEFGEKVHSGAFTASKDRQRIAIAGNKVGRYVKLVGLNSIAGNEFGGGAEVNIAGLPIAAGTATVSATPGSLEAGQNASMLLAGFPANSAVTLTLDAAVSLGSVTTDAAGAASKSVTIPAGTTVGNHTVTATSGEVTATAALVVTAPVPVLSAAIKGERADTGRDLATTPYKSGDQLPYNFVVKSTAPVTIKIYPTSGEFTGFNINASPNCRYGVLGAGQGYTCTTAKRLVTATDVANGFFQPVTKWALEAAGSATVNYTIDGGEVDVLVRKPSLAVSVGAGVFEDKDGDGFASAGDVVSFPIIVKNDGNVSLTDITVPSVDGPAATLAAGASSNGTMKHTLTGADLAAGHVVGTAVAAAKNGSKSVAKEATGAAFTLNIAPEPTATATATQEPTATATAEPTATQKPTVTPTAEPTATQNPTITPTATPTATQEPTATPTAPADGEPAGSVSDASVAAGGELVITGQNFKPGTTATFTLHSDPVVLGTAVVDEDGSVSLTAKVPAGIAAGSHTVIITGTAANGEDASVSIALEIAAAGSTDGATNPATTTGAGATDAATTAAAATASSDGSTSGGSGGLANTGFGTTPLLLIGGLLLLVGLLVMRRVSTGGARH</sequence>
<dbReference type="InterPro" id="IPR013783">
    <property type="entry name" value="Ig-like_fold"/>
</dbReference>
<dbReference type="PROSITE" id="PS50022">
    <property type="entry name" value="FA58C_3"/>
    <property type="match status" value="1"/>
</dbReference>
<dbReference type="CDD" id="cd15482">
    <property type="entry name" value="Sialidase_non-viral"/>
    <property type="match status" value="1"/>
</dbReference>
<comment type="similarity">
    <text evidence="2">Belongs to the glycosyl hydrolase 33 family.</text>
</comment>